<dbReference type="InterPro" id="IPR029063">
    <property type="entry name" value="SAM-dependent_MTases_sf"/>
</dbReference>
<name>A0A2T2XF74_9FIRM</name>
<dbReference type="SUPFAM" id="SSF53335">
    <property type="entry name" value="S-adenosyl-L-methionine-dependent methyltransferases"/>
    <property type="match status" value="1"/>
</dbReference>
<dbReference type="NCBIfam" id="TIGR01444">
    <property type="entry name" value="fkbM_fam"/>
    <property type="match status" value="1"/>
</dbReference>
<reference evidence="2 3" key="1">
    <citation type="journal article" date="2014" name="BMC Genomics">
        <title>Comparison of environmental and isolate Sulfobacillus genomes reveals diverse carbon, sulfur, nitrogen, and hydrogen metabolisms.</title>
        <authorList>
            <person name="Justice N.B."/>
            <person name="Norman A."/>
            <person name="Brown C.T."/>
            <person name="Singh A."/>
            <person name="Thomas B.C."/>
            <person name="Banfield J.F."/>
        </authorList>
    </citation>
    <scope>NUCLEOTIDE SEQUENCE [LARGE SCALE GENOMIC DNA]</scope>
    <source>
        <strain evidence="2">AMDSBA4</strain>
    </source>
</reference>
<comment type="caution">
    <text evidence="2">The sequence shown here is derived from an EMBL/GenBank/DDBJ whole genome shotgun (WGS) entry which is preliminary data.</text>
</comment>
<evidence type="ECO:0000259" key="1">
    <source>
        <dbReference type="Pfam" id="PF05050"/>
    </source>
</evidence>
<dbReference type="AlphaFoldDB" id="A0A2T2XF74"/>
<dbReference type="Proteomes" id="UP000242972">
    <property type="component" value="Unassembled WGS sequence"/>
</dbReference>
<dbReference type="EMBL" id="PXYW01000027">
    <property type="protein sequence ID" value="PSR33072.1"/>
    <property type="molecule type" value="Genomic_DNA"/>
</dbReference>
<evidence type="ECO:0000313" key="3">
    <source>
        <dbReference type="Proteomes" id="UP000242972"/>
    </source>
</evidence>
<accession>A0A2T2XF74</accession>
<dbReference type="PANTHER" id="PTHR34203">
    <property type="entry name" value="METHYLTRANSFERASE, FKBM FAMILY PROTEIN"/>
    <property type="match status" value="1"/>
</dbReference>
<dbReference type="PANTHER" id="PTHR34203:SF15">
    <property type="entry name" value="SLL1173 PROTEIN"/>
    <property type="match status" value="1"/>
</dbReference>
<organism evidence="2 3">
    <name type="scientific">Sulfobacillus benefaciens</name>
    <dbReference type="NCBI Taxonomy" id="453960"/>
    <lineage>
        <taxon>Bacteria</taxon>
        <taxon>Bacillati</taxon>
        <taxon>Bacillota</taxon>
        <taxon>Clostridia</taxon>
        <taxon>Eubacteriales</taxon>
        <taxon>Clostridiales Family XVII. Incertae Sedis</taxon>
        <taxon>Sulfobacillus</taxon>
    </lineage>
</organism>
<feature type="domain" description="Methyltransferase FkbM" evidence="1">
    <location>
        <begin position="134"/>
        <end position="231"/>
    </location>
</feature>
<dbReference type="InterPro" id="IPR006342">
    <property type="entry name" value="FkbM_mtfrase"/>
</dbReference>
<protein>
    <recommendedName>
        <fullName evidence="1">Methyltransferase FkbM domain-containing protein</fullName>
    </recommendedName>
</protein>
<dbReference type="Gene3D" id="3.40.50.150">
    <property type="entry name" value="Vaccinia Virus protein VP39"/>
    <property type="match status" value="1"/>
</dbReference>
<dbReference type="InterPro" id="IPR052514">
    <property type="entry name" value="SAM-dependent_MTase"/>
</dbReference>
<dbReference type="Pfam" id="PF05050">
    <property type="entry name" value="Methyltransf_21"/>
    <property type="match status" value="1"/>
</dbReference>
<gene>
    <name evidence="2" type="ORF">C7B46_11325</name>
</gene>
<evidence type="ECO:0000313" key="2">
    <source>
        <dbReference type="EMBL" id="PSR33072.1"/>
    </source>
</evidence>
<proteinExistence type="predicted"/>
<sequence>MTRWHRLWTIWLLTRNLEVVIHALRMRHVTTVYEFVISGGHLRPMGLHTRIEWKGMEFEMLSHQLWALASLKSMAEHGWLLTRLDTDRYLVALPSGDTFIVYRDTMASDLMVLHERFIEDEYGRVDVSNHLVLDIGANIGDSAIYFARMGAEVHAFEPFRQLYQRLSGNVERNHLGQQIYCHQIGIGVCSGTTKGIYNRQESLSSAVSSTVSDNLHDIPSELETVQLVSLSEALTIARLSQAS</sequence>